<protein>
    <submittedName>
        <fullName evidence="2">Uncharacterized protein</fullName>
    </submittedName>
</protein>
<accession>A0AA43QQ23</accession>
<reference evidence="2" key="1">
    <citation type="journal article" date="2023" name="Genome Biol. Evol.">
        <title>First Whole Genome Sequence and Flow Cytometry Genome Size Data for the Lichen-Forming Fungus Ramalina farinacea (Ascomycota).</title>
        <authorList>
            <person name="Llewellyn T."/>
            <person name="Mian S."/>
            <person name="Hill R."/>
            <person name="Leitch I.J."/>
            <person name="Gaya E."/>
        </authorList>
    </citation>
    <scope>NUCLEOTIDE SEQUENCE</scope>
    <source>
        <strain evidence="2">LIQ254RAFAR</strain>
    </source>
</reference>
<keyword evidence="3" id="KW-1185">Reference proteome</keyword>
<dbReference type="EMBL" id="JAPUFD010000010">
    <property type="protein sequence ID" value="MDI1489624.1"/>
    <property type="molecule type" value="Genomic_DNA"/>
</dbReference>
<feature type="compositionally biased region" description="Low complexity" evidence="1">
    <location>
        <begin position="29"/>
        <end position="44"/>
    </location>
</feature>
<dbReference type="Proteomes" id="UP001161017">
    <property type="component" value="Unassembled WGS sequence"/>
</dbReference>
<evidence type="ECO:0000313" key="3">
    <source>
        <dbReference type="Proteomes" id="UP001161017"/>
    </source>
</evidence>
<evidence type="ECO:0000313" key="2">
    <source>
        <dbReference type="EMBL" id="MDI1489624.1"/>
    </source>
</evidence>
<name>A0AA43QQ23_9LECA</name>
<organism evidence="2 3">
    <name type="scientific">Ramalina farinacea</name>
    <dbReference type="NCBI Taxonomy" id="258253"/>
    <lineage>
        <taxon>Eukaryota</taxon>
        <taxon>Fungi</taxon>
        <taxon>Dikarya</taxon>
        <taxon>Ascomycota</taxon>
        <taxon>Pezizomycotina</taxon>
        <taxon>Lecanoromycetes</taxon>
        <taxon>OSLEUM clade</taxon>
        <taxon>Lecanoromycetidae</taxon>
        <taxon>Lecanorales</taxon>
        <taxon>Lecanorineae</taxon>
        <taxon>Ramalinaceae</taxon>
        <taxon>Ramalina</taxon>
    </lineage>
</organism>
<dbReference type="AlphaFoldDB" id="A0AA43QQ23"/>
<comment type="caution">
    <text evidence="2">The sequence shown here is derived from an EMBL/GenBank/DDBJ whole genome shotgun (WGS) entry which is preliminary data.</text>
</comment>
<gene>
    <name evidence="2" type="ORF">OHK93_000821</name>
</gene>
<sequence>MSKPSKLAADFDAAVVDQPDTAPPPDSSLPISATTAPPLASSSTKRNPEESAAQFIARMGLFDGQGKNPDILSIIIIANLVAANPDIEELNMSKEEVATLSLSTSFIQQLKKGIKKEDPDRSHEWAKLDSDFIQMLFQYIVLQQDAKGNSYKAWIPICHDVRPSFRTYGKNPSFASTIGEAEKKRDKDKLEVELRWDNEYEFRGYADFMAIWLPIFGTEEERKEEERNVKMYADWQKCLEQMEELSNANLNFERMLFGAQNEEQNA</sequence>
<feature type="region of interest" description="Disordered" evidence="1">
    <location>
        <begin position="1"/>
        <end position="48"/>
    </location>
</feature>
<proteinExistence type="predicted"/>
<evidence type="ECO:0000256" key="1">
    <source>
        <dbReference type="SAM" id="MobiDB-lite"/>
    </source>
</evidence>